<dbReference type="GO" id="GO:0006355">
    <property type="term" value="P:regulation of DNA-templated transcription"/>
    <property type="evidence" value="ECO:0007669"/>
    <property type="project" value="UniProtKB-ARBA"/>
</dbReference>
<gene>
    <name evidence="4" type="ORF">NQZ67_16905</name>
</gene>
<dbReference type="PANTHER" id="PTHR30328">
    <property type="entry name" value="TRANSCRIPTIONAL REPRESSOR"/>
    <property type="match status" value="1"/>
</dbReference>
<keyword evidence="1 2" id="KW-0238">DNA-binding</keyword>
<accession>A0A9X2MRK5</accession>
<dbReference type="Gene3D" id="1.10.357.10">
    <property type="entry name" value="Tetracycline Repressor, domain 2"/>
    <property type="match status" value="1"/>
</dbReference>
<organism evidence="4 5">
    <name type="scientific">Paenibacillus soyae</name>
    <dbReference type="NCBI Taxonomy" id="2969249"/>
    <lineage>
        <taxon>Bacteria</taxon>
        <taxon>Bacillati</taxon>
        <taxon>Bacillota</taxon>
        <taxon>Bacilli</taxon>
        <taxon>Bacillales</taxon>
        <taxon>Paenibacillaceae</taxon>
        <taxon>Paenibacillus</taxon>
    </lineage>
</organism>
<dbReference type="PRINTS" id="PR00455">
    <property type="entry name" value="HTHTETR"/>
</dbReference>
<evidence type="ECO:0000313" key="5">
    <source>
        <dbReference type="Proteomes" id="UP001141950"/>
    </source>
</evidence>
<feature type="domain" description="HTH tetR-type" evidence="3">
    <location>
        <begin position="8"/>
        <end position="68"/>
    </location>
</feature>
<feature type="DNA-binding region" description="H-T-H motif" evidence="2">
    <location>
        <begin position="31"/>
        <end position="50"/>
    </location>
</feature>
<protein>
    <submittedName>
        <fullName evidence="4">TetR/AcrR family transcriptional regulator</fullName>
    </submittedName>
</protein>
<dbReference type="EMBL" id="JANIPJ010000012">
    <property type="protein sequence ID" value="MCR2805571.1"/>
    <property type="molecule type" value="Genomic_DNA"/>
</dbReference>
<dbReference type="GO" id="GO:0003677">
    <property type="term" value="F:DNA binding"/>
    <property type="evidence" value="ECO:0007669"/>
    <property type="project" value="UniProtKB-UniRule"/>
</dbReference>
<dbReference type="Pfam" id="PF00440">
    <property type="entry name" value="TetR_N"/>
    <property type="match status" value="1"/>
</dbReference>
<dbReference type="InterPro" id="IPR050109">
    <property type="entry name" value="HTH-type_TetR-like_transc_reg"/>
</dbReference>
<keyword evidence="5" id="KW-1185">Reference proteome</keyword>
<sequence>MGEIRNAERTRKNILKAALKEFIEKGYTGARIEYIASQANVKRQLFYHYFKNKDELLEAVIQNMRDEEPKWTAYAPSDPVHIAEHRFQVNCQARLDFLKFTAWEALEDRPGQIARRKVRAEALQGYVDDLKAKKEAGLVPVELEPELLTLAITALTAYPIIFSDVTKMVTGNDPTDPEFQTKWSTFLTKISARIFKNM</sequence>
<evidence type="ECO:0000259" key="3">
    <source>
        <dbReference type="PROSITE" id="PS50977"/>
    </source>
</evidence>
<name>A0A9X2MRK5_9BACL</name>
<dbReference type="InterPro" id="IPR009057">
    <property type="entry name" value="Homeodomain-like_sf"/>
</dbReference>
<dbReference type="PROSITE" id="PS50977">
    <property type="entry name" value="HTH_TETR_2"/>
    <property type="match status" value="1"/>
</dbReference>
<dbReference type="InterPro" id="IPR036271">
    <property type="entry name" value="Tet_transcr_reg_TetR-rel_C_sf"/>
</dbReference>
<dbReference type="SUPFAM" id="SSF46689">
    <property type="entry name" value="Homeodomain-like"/>
    <property type="match status" value="1"/>
</dbReference>
<dbReference type="InterPro" id="IPR001647">
    <property type="entry name" value="HTH_TetR"/>
</dbReference>
<evidence type="ECO:0000256" key="1">
    <source>
        <dbReference type="ARBA" id="ARBA00023125"/>
    </source>
</evidence>
<dbReference type="Proteomes" id="UP001141950">
    <property type="component" value="Unassembled WGS sequence"/>
</dbReference>
<dbReference type="PANTHER" id="PTHR30328:SF54">
    <property type="entry name" value="HTH-TYPE TRANSCRIPTIONAL REPRESSOR SCO4008"/>
    <property type="match status" value="1"/>
</dbReference>
<reference evidence="4" key="1">
    <citation type="submission" date="2022-08" db="EMBL/GenBank/DDBJ databases">
        <title>The genomic sequence of strain Paenibacillus sp. SCIV0701.</title>
        <authorList>
            <person name="Zhao H."/>
        </authorList>
    </citation>
    <scope>NUCLEOTIDE SEQUENCE</scope>
    <source>
        <strain evidence="4">SCIV0701</strain>
    </source>
</reference>
<dbReference type="AlphaFoldDB" id="A0A9X2MRK5"/>
<evidence type="ECO:0000313" key="4">
    <source>
        <dbReference type="EMBL" id="MCR2805571.1"/>
    </source>
</evidence>
<dbReference type="RefSeq" id="WP_257448177.1">
    <property type="nucleotide sequence ID" value="NZ_JANIPJ010000012.1"/>
</dbReference>
<proteinExistence type="predicted"/>
<evidence type="ECO:0000256" key="2">
    <source>
        <dbReference type="PROSITE-ProRule" id="PRU00335"/>
    </source>
</evidence>
<dbReference type="SUPFAM" id="SSF48498">
    <property type="entry name" value="Tetracyclin repressor-like, C-terminal domain"/>
    <property type="match status" value="1"/>
</dbReference>
<comment type="caution">
    <text evidence="4">The sequence shown here is derived from an EMBL/GenBank/DDBJ whole genome shotgun (WGS) entry which is preliminary data.</text>
</comment>